<dbReference type="InterPro" id="IPR011335">
    <property type="entry name" value="Restrct_endonuc-II-like"/>
</dbReference>
<keyword evidence="3" id="KW-0378">Hydrolase</keyword>
<evidence type="ECO:0000313" key="3">
    <source>
        <dbReference type="EMBL" id="MDT0645787.1"/>
    </source>
</evidence>
<organism evidence="3 4">
    <name type="scientific">Autumnicola lenta</name>
    <dbReference type="NCBI Taxonomy" id="3075593"/>
    <lineage>
        <taxon>Bacteria</taxon>
        <taxon>Pseudomonadati</taxon>
        <taxon>Bacteroidota</taxon>
        <taxon>Flavobacteriia</taxon>
        <taxon>Flavobacteriales</taxon>
        <taxon>Flavobacteriaceae</taxon>
        <taxon>Autumnicola</taxon>
    </lineage>
</organism>
<feature type="domain" description="Restriction endonuclease type II EcoRII N-terminal" evidence="2">
    <location>
        <begin position="15"/>
        <end position="124"/>
    </location>
</feature>
<gene>
    <name evidence="3" type="ORF">RM545_03730</name>
</gene>
<feature type="domain" description="Restriction endonuclease type II EcoRII C-terminal" evidence="1">
    <location>
        <begin position="219"/>
        <end position="382"/>
    </location>
</feature>
<dbReference type="RefSeq" id="WP_311493972.1">
    <property type="nucleotide sequence ID" value="NZ_JAVRHO010000004.1"/>
</dbReference>
<dbReference type="Gene3D" id="3.40.91.80">
    <property type="match status" value="1"/>
</dbReference>
<evidence type="ECO:0000313" key="4">
    <source>
        <dbReference type="Proteomes" id="UP001245285"/>
    </source>
</evidence>
<comment type="caution">
    <text evidence="3">The sequence shown here is derived from an EMBL/GenBank/DDBJ whole genome shotgun (WGS) entry which is preliminary data.</text>
</comment>
<proteinExistence type="predicted"/>
<keyword evidence="3" id="KW-0540">Nuclease</keyword>
<sequence length="391" mass="45464">MQEILQKAIQAVQESQIAYSKFITPNDTGATGGHQSGFHIAKNAWSLLFDEEGQKGSNKEKFVTINWQDNFETQSRFIYYGVGTRNEYRITRFQKGFPFLSEDNVGDLLILCKKANDYYEGFVLQTDDEMEEFFTAVNISANNTNQIIPSQFAETAENILLECFNRFIDNLKVDFPPTVQMALQARRCYNTANNLTAAGIRRNPDKQILEWVNAEFQLFRMVENSRYSHLIQTPFQDVEQLVKTANQILNRRKSRAGRSLEHHLDEIFRAFEVTYETQVITEGKKIPDFIFPGKEAYDNPKFDENKLIFLGAKTTCKDRWRQITSEADRIRTKHLFTLQQGVSKNQLREMTDQGVRLVVPKQNKFTFPEEFREQIFSLENFIGYVNQVQGK</sequence>
<dbReference type="InterPro" id="IPR015300">
    <property type="entry name" value="DNA-bd_pseudobarrel_sf"/>
</dbReference>
<protein>
    <submittedName>
        <fullName evidence="3">Type II restriction endonuclease</fullName>
    </submittedName>
</protein>
<reference evidence="3 4" key="1">
    <citation type="submission" date="2023-09" db="EMBL/GenBank/DDBJ databases">
        <authorList>
            <person name="Rey-Velasco X."/>
        </authorList>
    </citation>
    <scope>NUCLEOTIDE SEQUENCE [LARGE SCALE GENOMIC DNA]</scope>
    <source>
        <strain evidence="3 4">F260</strain>
    </source>
</reference>
<dbReference type="SUPFAM" id="SSF101936">
    <property type="entry name" value="DNA-binding pseudobarrel domain"/>
    <property type="match status" value="1"/>
</dbReference>
<dbReference type="SUPFAM" id="SSF52980">
    <property type="entry name" value="Restriction endonuclease-like"/>
    <property type="match status" value="1"/>
</dbReference>
<dbReference type="Proteomes" id="UP001245285">
    <property type="component" value="Unassembled WGS sequence"/>
</dbReference>
<dbReference type="InterPro" id="IPR015109">
    <property type="entry name" value="Restrct_endonuc_II_EcoRII_C"/>
</dbReference>
<dbReference type="Gene3D" id="2.40.330.10">
    <property type="entry name" value="DNA-binding pseudobarrel domain"/>
    <property type="match status" value="1"/>
</dbReference>
<dbReference type="Pfam" id="PF09217">
    <property type="entry name" value="EcoRII-N"/>
    <property type="match status" value="1"/>
</dbReference>
<dbReference type="EMBL" id="JAVRHO010000004">
    <property type="protein sequence ID" value="MDT0645787.1"/>
    <property type="molecule type" value="Genomic_DNA"/>
</dbReference>
<dbReference type="InterPro" id="IPR038365">
    <property type="entry name" value="EcoRII_C_sf"/>
</dbReference>
<keyword evidence="3" id="KW-0255">Endonuclease</keyword>
<name>A0ABU3CHF9_9FLAO</name>
<keyword evidence="4" id="KW-1185">Reference proteome</keyword>
<dbReference type="Pfam" id="PF09019">
    <property type="entry name" value="EcoRII-C"/>
    <property type="match status" value="1"/>
</dbReference>
<evidence type="ECO:0000259" key="1">
    <source>
        <dbReference type="Pfam" id="PF09019"/>
    </source>
</evidence>
<accession>A0ABU3CHF9</accession>
<evidence type="ECO:0000259" key="2">
    <source>
        <dbReference type="Pfam" id="PF09217"/>
    </source>
</evidence>
<dbReference type="GO" id="GO:0004519">
    <property type="term" value="F:endonuclease activity"/>
    <property type="evidence" value="ECO:0007669"/>
    <property type="project" value="UniProtKB-KW"/>
</dbReference>
<dbReference type="InterPro" id="IPR023372">
    <property type="entry name" value="Rest_endonuc_II_EcoRII_N"/>
</dbReference>